<dbReference type="AlphaFoldDB" id="A0A0K1E5W7"/>
<dbReference type="SUPFAM" id="SSF52096">
    <property type="entry name" value="ClpP/crotonase"/>
    <property type="match status" value="1"/>
</dbReference>
<dbReference type="InterPro" id="IPR001753">
    <property type="entry name" value="Enoyl-CoA_hydra/iso"/>
</dbReference>
<dbReference type="Gene3D" id="3.90.226.10">
    <property type="entry name" value="2-enoyl-CoA Hydratase, Chain A, domain 1"/>
    <property type="match status" value="1"/>
</dbReference>
<dbReference type="Gene3D" id="1.10.12.10">
    <property type="entry name" value="Lyase 2-enoyl-coa Hydratase, Chain A, domain 2"/>
    <property type="match status" value="1"/>
</dbReference>
<dbReference type="EMBL" id="CP012159">
    <property type="protein sequence ID" value="AKT36062.1"/>
    <property type="molecule type" value="Genomic_DNA"/>
</dbReference>
<name>A0A0K1E5W7_CHOCO</name>
<dbReference type="InterPro" id="IPR029045">
    <property type="entry name" value="ClpP/crotonase-like_dom_sf"/>
</dbReference>
<proteinExistence type="inferred from homology"/>
<dbReference type="STRING" id="52.CMC5_001750"/>
<dbReference type="PANTHER" id="PTHR11941:SF54">
    <property type="entry name" value="ENOYL-COA HYDRATASE, MITOCHONDRIAL"/>
    <property type="match status" value="1"/>
</dbReference>
<dbReference type="FunFam" id="3.90.226.10:FF:000009">
    <property type="entry name" value="Carnitinyl-CoA dehydratase"/>
    <property type="match status" value="1"/>
</dbReference>
<dbReference type="PANTHER" id="PTHR11941">
    <property type="entry name" value="ENOYL-COA HYDRATASE-RELATED"/>
    <property type="match status" value="1"/>
</dbReference>
<dbReference type="InterPro" id="IPR018376">
    <property type="entry name" value="Enoyl-CoA_hyd/isom_CS"/>
</dbReference>
<evidence type="ECO:0000256" key="3">
    <source>
        <dbReference type="RuleBase" id="RU003707"/>
    </source>
</evidence>
<gene>
    <name evidence="4" type="primary">paaG</name>
    <name evidence="4" type="ORF">CMC5_001750</name>
</gene>
<evidence type="ECO:0000256" key="2">
    <source>
        <dbReference type="ARBA" id="ARBA00023239"/>
    </source>
</evidence>
<reference evidence="4 5" key="1">
    <citation type="submission" date="2015-07" db="EMBL/GenBank/DDBJ databases">
        <title>Genome analysis of myxobacterium Chondromyces crocatus Cm c5 reveals a high potential for natural compound synthesis and the genetic basis for the loss of fruiting body formation.</title>
        <authorList>
            <person name="Zaburannyi N."/>
            <person name="Bunk B."/>
            <person name="Maier J."/>
            <person name="Overmann J."/>
            <person name="Mueller R."/>
        </authorList>
    </citation>
    <scope>NUCLEOTIDE SEQUENCE [LARGE SCALE GENOMIC DNA]</scope>
    <source>
        <strain evidence="4 5">Cm c5</strain>
    </source>
</reference>
<dbReference type="PROSITE" id="PS00166">
    <property type="entry name" value="ENOYL_COA_HYDRATASE"/>
    <property type="match status" value="1"/>
</dbReference>
<evidence type="ECO:0000256" key="1">
    <source>
        <dbReference type="ARBA" id="ARBA00005254"/>
    </source>
</evidence>
<keyword evidence="2" id="KW-0456">Lyase</keyword>
<keyword evidence="5" id="KW-1185">Reference proteome</keyword>
<dbReference type="CDD" id="cd06558">
    <property type="entry name" value="crotonase-like"/>
    <property type="match status" value="1"/>
</dbReference>
<organism evidence="4 5">
    <name type="scientific">Chondromyces crocatus</name>
    <dbReference type="NCBI Taxonomy" id="52"/>
    <lineage>
        <taxon>Bacteria</taxon>
        <taxon>Pseudomonadati</taxon>
        <taxon>Myxococcota</taxon>
        <taxon>Polyangia</taxon>
        <taxon>Polyangiales</taxon>
        <taxon>Polyangiaceae</taxon>
        <taxon>Chondromyces</taxon>
    </lineage>
</organism>
<dbReference type="OrthoDB" id="5365311at2"/>
<dbReference type="RefSeq" id="WP_050428638.1">
    <property type="nucleotide sequence ID" value="NZ_CP012159.1"/>
</dbReference>
<dbReference type="KEGG" id="ccro:CMC5_001750"/>
<dbReference type="FunFam" id="1.10.12.10:FF:000001">
    <property type="entry name" value="Probable enoyl-CoA hydratase, mitochondrial"/>
    <property type="match status" value="1"/>
</dbReference>
<evidence type="ECO:0000313" key="4">
    <source>
        <dbReference type="EMBL" id="AKT36062.1"/>
    </source>
</evidence>
<protein>
    <submittedName>
        <fullName evidence="4">Enoyl-CoA hydratase</fullName>
    </submittedName>
</protein>
<sequence length="263" mass="28340">MSEASSPVKLERRGHVGVLVLDRPDRRNALSRDALFAIGRLGRELVADPEIRAIVITGAGDKAFCAGADLKERQGMSTDDVRVQVGLYRSELGVLDRSPKPVIAALNGVAFGGGLELALICDLRVAAPHAELSLPETTLGIIPGAGGTQRLPRVVGEARAKEMILLGRRLDAQQALAWGLVNRVSPEGVSVLDDTLTWIEPIANGAPIAQAAALKAIEDSFEVPLELGLELERTRYDETLRSEDRLEALRAFAEKRKPVYQGK</sequence>
<comment type="similarity">
    <text evidence="1 3">Belongs to the enoyl-CoA hydratase/isomerase family.</text>
</comment>
<dbReference type="Pfam" id="PF00378">
    <property type="entry name" value="ECH_1"/>
    <property type="match status" value="1"/>
</dbReference>
<dbReference type="GO" id="GO:0016836">
    <property type="term" value="F:hydro-lyase activity"/>
    <property type="evidence" value="ECO:0007669"/>
    <property type="project" value="UniProtKB-ARBA"/>
</dbReference>
<dbReference type="Proteomes" id="UP000067626">
    <property type="component" value="Chromosome"/>
</dbReference>
<evidence type="ECO:0000313" key="5">
    <source>
        <dbReference type="Proteomes" id="UP000067626"/>
    </source>
</evidence>
<dbReference type="GO" id="GO:0006635">
    <property type="term" value="P:fatty acid beta-oxidation"/>
    <property type="evidence" value="ECO:0007669"/>
    <property type="project" value="TreeGrafter"/>
</dbReference>
<accession>A0A0K1E5W7</accession>
<dbReference type="InterPro" id="IPR014748">
    <property type="entry name" value="Enoyl-CoA_hydra_C"/>
</dbReference>